<keyword evidence="4 8" id="KW-0560">Oxidoreductase</keyword>
<evidence type="ECO:0000256" key="8">
    <source>
        <dbReference type="RuleBase" id="RU000461"/>
    </source>
</evidence>
<dbReference type="RefSeq" id="WP_151968653.1">
    <property type="nucleotide sequence ID" value="NZ_AP019860.1"/>
</dbReference>
<dbReference type="KEGG" id="uam:UABAM_02866"/>
<dbReference type="GO" id="GO:0016705">
    <property type="term" value="F:oxidoreductase activity, acting on paired donors, with incorporation or reduction of molecular oxygen"/>
    <property type="evidence" value="ECO:0007669"/>
    <property type="project" value="InterPro"/>
</dbReference>
<dbReference type="InterPro" id="IPR050196">
    <property type="entry name" value="Cytochrome_P450_Monoox"/>
</dbReference>
<evidence type="ECO:0000313" key="10">
    <source>
        <dbReference type="Proteomes" id="UP000326354"/>
    </source>
</evidence>
<keyword evidence="10" id="KW-1185">Reference proteome</keyword>
<dbReference type="GO" id="GO:0005506">
    <property type="term" value="F:iron ion binding"/>
    <property type="evidence" value="ECO:0007669"/>
    <property type="project" value="InterPro"/>
</dbReference>
<gene>
    <name evidence="9" type="ORF">UABAM_02866</name>
</gene>
<evidence type="ECO:0000256" key="6">
    <source>
        <dbReference type="ARBA" id="ARBA00023033"/>
    </source>
</evidence>
<comment type="cofactor">
    <cofactor evidence="7">
        <name>heme</name>
        <dbReference type="ChEBI" id="CHEBI:30413"/>
    </cofactor>
</comment>
<dbReference type="PRINTS" id="PR00465">
    <property type="entry name" value="EP450IV"/>
</dbReference>
<comment type="similarity">
    <text evidence="1 8">Belongs to the cytochrome P450 family.</text>
</comment>
<feature type="binding site" description="axial binding residue" evidence="7">
    <location>
        <position position="387"/>
    </location>
    <ligand>
        <name>heme</name>
        <dbReference type="ChEBI" id="CHEBI:30413"/>
    </ligand>
    <ligandPart>
        <name>Fe</name>
        <dbReference type="ChEBI" id="CHEBI:18248"/>
    </ligandPart>
</feature>
<sequence length="443" mass="51251">MIQKTFPGPSSPWWWQTYSLIRDPDYTNKCLQKYGEPFYIMLEPKTPFLFFSHPKAAREVFTAHYNDVFAGPVSESLQPLLGRESLLLIDGDKHLKMRRFMTPAFTGNAMHSYGSVIRDTTLRNIESWRENSHVVIQEAMQDISLEVILQAVFGLKEGERFQKYKQVLVDYISVFNGKNAIFLFSTAFQKEIFSTWRKYLKMVKMVDELIYGEIELRKKKPNQQDIFSRLLTIRDESGNGLSEVTLRDQLLTLLLAGHETTASALAWAFDWIHRNPIVLETLCRELQPFSANFDIESIAKLPYLDAVCRETLRLHPIVSDVGRLLQRPMSIMGHEIPAKTNVIISISLMHRRPDLYPEPHLFDPQRFIEREYSSYEYIPFGGGARRCLGIHFAFYEMKIVLAYILLHFQLKLYSNKPVSPVRRGVTFLPSGGVPMVVEKKLAD</sequence>
<name>A0A5S9IPW4_UABAM</name>
<organism evidence="9 10">
    <name type="scientific">Uabimicrobium amorphum</name>
    <dbReference type="NCBI Taxonomy" id="2596890"/>
    <lineage>
        <taxon>Bacteria</taxon>
        <taxon>Pseudomonadati</taxon>
        <taxon>Planctomycetota</taxon>
        <taxon>Candidatus Uabimicrobiia</taxon>
        <taxon>Candidatus Uabimicrobiales</taxon>
        <taxon>Candidatus Uabimicrobiaceae</taxon>
        <taxon>Candidatus Uabimicrobium</taxon>
    </lineage>
</organism>
<evidence type="ECO:0000313" key="9">
    <source>
        <dbReference type="EMBL" id="BBM84505.1"/>
    </source>
</evidence>
<dbReference type="PROSITE" id="PS00086">
    <property type="entry name" value="CYTOCHROME_P450"/>
    <property type="match status" value="1"/>
</dbReference>
<dbReference type="GO" id="GO:0020037">
    <property type="term" value="F:heme binding"/>
    <property type="evidence" value="ECO:0007669"/>
    <property type="project" value="InterPro"/>
</dbReference>
<dbReference type="CDD" id="cd11053">
    <property type="entry name" value="CYP110-like"/>
    <property type="match status" value="1"/>
</dbReference>
<evidence type="ECO:0000256" key="1">
    <source>
        <dbReference type="ARBA" id="ARBA00010617"/>
    </source>
</evidence>
<dbReference type="InterPro" id="IPR002403">
    <property type="entry name" value="Cyt_P450_E_grp-IV"/>
</dbReference>
<evidence type="ECO:0000256" key="5">
    <source>
        <dbReference type="ARBA" id="ARBA00023004"/>
    </source>
</evidence>
<keyword evidence="2 7" id="KW-0349">Heme</keyword>
<dbReference type="GO" id="GO:0004497">
    <property type="term" value="F:monooxygenase activity"/>
    <property type="evidence" value="ECO:0007669"/>
    <property type="project" value="UniProtKB-KW"/>
</dbReference>
<dbReference type="Pfam" id="PF00067">
    <property type="entry name" value="p450"/>
    <property type="match status" value="1"/>
</dbReference>
<accession>A0A5S9IPW4</accession>
<dbReference type="InterPro" id="IPR017972">
    <property type="entry name" value="Cyt_P450_CS"/>
</dbReference>
<evidence type="ECO:0000256" key="3">
    <source>
        <dbReference type="ARBA" id="ARBA00022723"/>
    </source>
</evidence>
<dbReference type="AlphaFoldDB" id="A0A5S9IPW4"/>
<dbReference type="PANTHER" id="PTHR24291">
    <property type="entry name" value="CYTOCHROME P450 FAMILY 4"/>
    <property type="match status" value="1"/>
</dbReference>
<keyword evidence="3 7" id="KW-0479">Metal-binding</keyword>
<evidence type="ECO:0000256" key="4">
    <source>
        <dbReference type="ARBA" id="ARBA00023002"/>
    </source>
</evidence>
<dbReference type="InterPro" id="IPR036396">
    <property type="entry name" value="Cyt_P450_sf"/>
</dbReference>
<evidence type="ECO:0000256" key="2">
    <source>
        <dbReference type="ARBA" id="ARBA00022617"/>
    </source>
</evidence>
<dbReference type="Proteomes" id="UP000326354">
    <property type="component" value="Chromosome"/>
</dbReference>
<keyword evidence="6 8" id="KW-0503">Monooxygenase</keyword>
<proteinExistence type="inferred from homology"/>
<dbReference type="PRINTS" id="PR00385">
    <property type="entry name" value="P450"/>
</dbReference>
<dbReference type="PANTHER" id="PTHR24291:SF50">
    <property type="entry name" value="BIFUNCTIONAL ALBAFLAVENONE MONOOXYGENASE_TERPENE SYNTHASE"/>
    <property type="match status" value="1"/>
</dbReference>
<dbReference type="InterPro" id="IPR001128">
    <property type="entry name" value="Cyt_P450"/>
</dbReference>
<reference evidence="9 10" key="1">
    <citation type="submission" date="2019-08" db="EMBL/GenBank/DDBJ databases">
        <title>Complete genome sequence of Candidatus Uab amorphum.</title>
        <authorList>
            <person name="Shiratori T."/>
            <person name="Suzuki S."/>
            <person name="Kakizawa Y."/>
            <person name="Ishida K."/>
        </authorList>
    </citation>
    <scope>NUCLEOTIDE SEQUENCE [LARGE SCALE GENOMIC DNA]</scope>
    <source>
        <strain evidence="9 10">SRT547</strain>
    </source>
</reference>
<evidence type="ECO:0000256" key="7">
    <source>
        <dbReference type="PIRSR" id="PIRSR602403-1"/>
    </source>
</evidence>
<keyword evidence="5 7" id="KW-0408">Iron</keyword>
<dbReference type="SUPFAM" id="SSF48264">
    <property type="entry name" value="Cytochrome P450"/>
    <property type="match status" value="1"/>
</dbReference>
<protein>
    <submittedName>
        <fullName evidence="9">Cytochrome P450</fullName>
    </submittedName>
</protein>
<dbReference type="Gene3D" id="1.10.630.10">
    <property type="entry name" value="Cytochrome P450"/>
    <property type="match status" value="1"/>
</dbReference>
<dbReference type="EMBL" id="AP019860">
    <property type="protein sequence ID" value="BBM84505.1"/>
    <property type="molecule type" value="Genomic_DNA"/>
</dbReference>
<dbReference type="OrthoDB" id="9789468at2"/>